<sequence>MDFWEISETSLNGRKDFSKGRVELQIRDRFDLTDFAEIAYQAKEIIAQNFGEETLKLHYALAMIAFRKPEVGREQITVSASKLLADFGENNKKKHYIPKAERDANSQPARYLSKEEKLRALAYHGYLLKRLEVSVKAWRIRNKIFTIEHSNLWEIFQITEVFHQEKNTLIDIEITYRPGKWFDKFAGHEYLREFGYLTSEALKLDYYQEKMALRLAYFALFALQQHKSGRYQIETLLTRIGYKNDIETAKRNGVTASNLKRSFDRGLKTLGNFEYPYLFDYESDVPDWAYPNSQVKKPNHWFETWLQLNGTLRQPEALPKHPQQPESKPEQPQPPKRPAHKQKSAQPAANLTEPIAFGQWVREARKTMGESLRTMAKELGISASQLSQIENGCYPHTIKPSLKTKIIRHLGLNE</sequence>
<evidence type="ECO:0000313" key="3">
    <source>
        <dbReference type="EMBL" id="AFZ10555.1"/>
    </source>
</evidence>
<feature type="domain" description="HTH cro/C1-type" evidence="2">
    <location>
        <begin position="361"/>
        <end position="392"/>
    </location>
</feature>
<dbReference type="KEGG" id="oni:Osc7112_6403"/>
<dbReference type="PROSITE" id="PS50943">
    <property type="entry name" value="HTH_CROC1"/>
    <property type="match status" value="1"/>
</dbReference>
<proteinExistence type="predicted"/>
<reference evidence="3 4" key="1">
    <citation type="submission" date="2012-05" db="EMBL/GenBank/DDBJ databases">
        <title>Finished plasmid 1 of genome of Oscillatoria sp. PCC 7112.</title>
        <authorList>
            <consortium name="US DOE Joint Genome Institute"/>
            <person name="Gugger M."/>
            <person name="Coursin T."/>
            <person name="Rippka R."/>
            <person name="Tandeau De Marsac N."/>
            <person name="Huntemann M."/>
            <person name="Wei C.-L."/>
            <person name="Han J."/>
            <person name="Detter J.C."/>
            <person name="Han C."/>
            <person name="Tapia R."/>
            <person name="Davenport K."/>
            <person name="Daligault H."/>
            <person name="Erkkila T."/>
            <person name="Gu W."/>
            <person name="Munk A.C.C."/>
            <person name="Teshima H."/>
            <person name="Xu Y."/>
            <person name="Chain P."/>
            <person name="Chen A."/>
            <person name="Krypides N."/>
            <person name="Mavromatis K."/>
            <person name="Markowitz V."/>
            <person name="Szeto E."/>
            <person name="Ivanova N."/>
            <person name="Mikhailova N."/>
            <person name="Ovchinnikova G."/>
            <person name="Pagani I."/>
            <person name="Pati A."/>
            <person name="Goodwin L."/>
            <person name="Peters L."/>
            <person name="Pitluck S."/>
            <person name="Woyke T."/>
            <person name="Kerfeld C."/>
        </authorList>
    </citation>
    <scope>NUCLEOTIDE SEQUENCE [LARGE SCALE GENOMIC DNA]</scope>
    <source>
        <strain evidence="3 4">PCC 7112</strain>
        <plasmid evidence="3 4">pOSC7112.01</plasmid>
    </source>
</reference>
<protein>
    <submittedName>
        <fullName evidence="3">Helix-turn-helix domain protein</fullName>
    </submittedName>
</protein>
<dbReference type="Pfam" id="PF01381">
    <property type="entry name" value="HTH_3"/>
    <property type="match status" value="1"/>
</dbReference>
<evidence type="ECO:0000313" key="4">
    <source>
        <dbReference type="Proteomes" id="UP000010478"/>
    </source>
</evidence>
<dbReference type="Gene3D" id="1.10.260.40">
    <property type="entry name" value="lambda repressor-like DNA-binding domains"/>
    <property type="match status" value="1"/>
</dbReference>
<keyword evidence="3" id="KW-0614">Plasmid</keyword>
<geneLocation type="plasmid" evidence="3 4">
    <name>pOSC7112.01</name>
</geneLocation>
<dbReference type="AlphaFoldDB" id="K9VTN2"/>
<dbReference type="EMBL" id="CP003615">
    <property type="protein sequence ID" value="AFZ10555.1"/>
    <property type="molecule type" value="Genomic_DNA"/>
</dbReference>
<evidence type="ECO:0000256" key="1">
    <source>
        <dbReference type="SAM" id="MobiDB-lite"/>
    </source>
</evidence>
<name>K9VTN2_9CYAN</name>
<dbReference type="InterPro" id="IPR010982">
    <property type="entry name" value="Lambda_DNA-bd_dom_sf"/>
</dbReference>
<feature type="region of interest" description="Disordered" evidence="1">
    <location>
        <begin position="316"/>
        <end position="352"/>
    </location>
</feature>
<organism evidence="3 4">
    <name type="scientific">Phormidium nigroviride PCC 7112</name>
    <dbReference type="NCBI Taxonomy" id="179408"/>
    <lineage>
        <taxon>Bacteria</taxon>
        <taxon>Bacillati</taxon>
        <taxon>Cyanobacteriota</taxon>
        <taxon>Cyanophyceae</taxon>
        <taxon>Oscillatoriophycideae</taxon>
        <taxon>Oscillatoriales</taxon>
        <taxon>Oscillatoriaceae</taxon>
        <taxon>Phormidium</taxon>
    </lineage>
</organism>
<keyword evidence="4" id="KW-1185">Reference proteome</keyword>
<dbReference type="HOGENOM" id="CLU_663637_0_0_3"/>
<dbReference type="GO" id="GO:0003677">
    <property type="term" value="F:DNA binding"/>
    <property type="evidence" value="ECO:0007669"/>
    <property type="project" value="InterPro"/>
</dbReference>
<dbReference type="RefSeq" id="WP_015211727.1">
    <property type="nucleotide sequence ID" value="NC_019763.1"/>
</dbReference>
<dbReference type="CDD" id="cd00093">
    <property type="entry name" value="HTH_XRE"/>
    <property type="match status" value="1"/>
</dbReference>
<evidence type="ECO:0000259" key="2">
    <source>
        <dbReference type="PROSITE" id="PS50943"/>
    </source>
</evidence>
<gene>
    <name evidence="3" type="ORF">Osc7112_6403</name>
</gene>
<dbReference type="SUPFAM" id="SSF47413">
    <property type="entry name" value="lambda repressor-like DNA-binding domains"/>
    <property type="match status" value="1"/>
</dbReference>
<dbReference type="InterPro" id="IPR001387">
    <property type="entry name" value="Cro/C1-type_HTH"/>
</dbReference>
<accession>K9VTN2</accession>
<dbReference type="Proteomes" id="UP000010478">
    <property type="component" value="Plasmid pOSC7112.01"/>
</dbReference>